<evidence type="ECO:0000313" key="2">
    <source>
        <dbReference type="EMBL" id="SNS81764.1"/>
    </source>
</evidence>
<dbReference type="PROSITE" id="PS51736">
    <property type="entry name" value="RECOMBINASES_3"/>
    <property type="match status" value="1"/>
</dbReference>
<dbReference type="Pfam" id="PF00239">
    <property type="entry name" value="Resolvase"/>
    <property type="match status" value="1"/>
</dbReference>
<keyword evidence="3" id="KW-1185">Reference proteome</keyword>
<dbReference type="SUPFAM" id="SSF53041">
    <property type="entry name" value="Resolvase-like"/>
    <property type="match status" value="1"/>
</dbReference>
<dbReference type="SMART" id="SM00857">
    <property type="entry name" value="Resolvase"/>
    <property type="match status" value="1"/>
</dbReference>
<dbReference type="OrthoDB" id="9797501at2"/>
<sequence>MTRVAIYVRVSKEQQSYTRQVKELTAYSKSRGYKVAKVIAEKISGARNNKDRGGIQELVEMVRQQEVSKVLVSEVSRLGRKTSEVLQVLEELTEQGVSVYVQNFNMETLNPDGSRNPIAQFLFTILAEFARMERESLIQRINSGLAEAKRKGIRLGRKPGSVVPPAKSLAKYKDVVQLLQEGKTIREAAAICKVGTATVLKVKKTMYSINSN</sequence>
<protein>
    <submittedName>
        <fullName evidence="2">Site-specific DNA recombinase</fullName>
    </submittedName>
</protein>
<evidence type="ECO:0000259" key="1">
    <source>
        <dbReference type="PROSITE" id="PS51736"/>
    </source>
</evidence>
<dbReference type="PANTHER" id="PTHR30461">
    <property type="entry name" value="DNA-INVERTASE FROM LAMBDOID PROPHAGE"/>
    <property type="match status" value="1"/>
</dbReference>
<dbReference type="AlphaFoldDB" id="A0A239HND9"/>
<dbReference type="Gene3D" id="3.40.50.1390">
    <property type="entry name" value="Resolvase, N-terminal catalytic domain"/>
    <property type="match status" value="1"/>
</dbReference>
<gene>
    <name evidence="2" type="ORF">SAMN06296052_11430</name>
</gene>
<dbReference type="InterPro" id="IPR036162">
    <property type="entry name" value="Resolvase-like_N_sf"/>
</dbReference>
<accession>A0A239HND9</accession>
<name>A0A239HND9_9BACT</name>
<dbReference type="EMBL" id="FZOQ01000014">
    <property type="protein sequence ID" value="SNS81764.1"/>
    <property type="molecule type" value="Genomic_DNA"/>
</dbReference>
<dbReference type="GO" id="GO:0000150">
    <property type="term" value="F:DNA strand exchange activity"/>
    <property type="evidence" value="ECO:0007669"/>
    <property type="project" value="InterPro"/>
</dbReference>
<dbReference type="PANTHER" id="PTHR30461:SF19">
    <property type="entry name" value="SITE-SPECIFIC RECOMBINASE RESOLVASE FAMILY"/>
    <property type="match status" value="1"/>
</dbReference>
<dbReference type="Proteomes" id="UP000198432">
    <property type="component" value="Unassembled WGS sequence"/>
</dbReference>
<dbReference type="InterPro" id="IPR006119">
    <property type="entry name" value="Resolv_N"/>
</dbReference>
<evidence type="ECO:0000313" key="3">
    <source>
        <dbReference type="Proteomes" id="UP000198432"/>
    </source>
</evidence>
<dbReference type="RefSeq" id="WP_089320074.1">
    <property type="nucleotide sequence ID" value="NZ_FZOQ01000014.1"/>
</dbReference>
<dbReference type="GO" id="GO:0003677">
    <property type="term" value="F:DNA binding"/>
    <property type="evidence" value="ECO:0007669"/>
    <property type="project" value="InterPro"/>
</dbReference>
<reference evidence="3" key="1">
    <citation type="submission" date="2017-06" db="EMBL/GenBank/DDBJ databases">
        <authorList>
            <person name="Varghese N."/>
            <person name="Submissions S."/>
        </authorList>
    </citation>
    <scope>NUCLEOTIDE SEQUENCE [LARGE SCALE GENOMIC DNA]</scope>
    <source>
        <strain evidence="3">NKM1</strain>
    </source>
</reference>
<dbReference type="InterPro" id="IPR050639">
    <property type="entry name" value="SSR_resolvase"/>
</dbReference>
<dbReference type="CDD" id="cd03768">
    <property type="entry name" value="SR_ResInv"/>
    <property type="match status" value="1"/>
</dbReference>
<organism evidence="2 3">
    <name type="scientific">Pontibacter ummariensis</name>
    <dbReference type="NCBI Taxonomy" id="1610492"/>
    <lineage>
        <taxon>Bacteria</taxon>
        <taxon>Pseudomonadati</taxon>
        <taxon>Bacteroidota</taxon>
        <taxon>Cytophagia</taxon>
        <taxon>Cytophagales</taxon>
        <taxon>Hymenobacteraceae</taxon>
        <taxon>Pontibacter</taxon>
    </lineage>
</organism>
<feature type="domain" description="Resolvase/invertase-type recombinase catalytic" evidence="1">
    <location>
        <begin position="3"/>
        <end position="152"/>
    </location>
</feature>
<proteinExistence type="predicted"/>